<sequence length="230" mass="26682">MLRLTVQLLTAIGKYPAACYLAWQMSTTDKANGYRQSRADLHPINLLLHLSFQRPRRLPKLSQPTSEPTTSNPGVHFDPWHNPRSNTEIYNRVHALVTKVDSLETELGVVSKAITRSQDTHANTIRNELNHITNLISQIHGSLFVPQPEYLTGNRESDRYPRWRALMRVRIDNLPPKAPKDLKITYIAFHTEGDPYNVIRQGWDTQTRRYTWNSTQEMFHALDRYYGVPH</sequence>
<name>A0ABR0K9P4_9EURO</name>
<feature type="region of interest" description="Disordered" evidence="1">
    <location>
        <begin position="59"/>
        <end position="80"/>
    </location>
</feature>
<reference evidence="2 3" key="1">
    <citation type="submission" date="2023-08" db="EMBL/GenBank/DDBJ databases">
        <title>Black Yeasts Isolated from many extreme environments.</title>
        <authorList>
            <person name="Coleine C."/>
            <person name="Stajich J.E."/>
            <person name="Selbmann L."/>
        </authorList>
    </citation>
    <scope>NUCLEOTIDE SEQUENCE [LARGE SCALE GENOMIC DNA]</scope>
    <source>
        <strain evidence="2 3">CCFEE 5885</strain>
    </source>
</reference>
<organism evidence="2 3">
    <name type="scientific">Lithohypha guttulata</name>
    <dbReference type="NCBI Taxonomy" id="1690604"/>
    <lineage>
        <taxon>Eukaryota</taxon>
        <taxon>Fungi</taxon>
        <taxon>Dikarya</taxon>
        <taxon>Ascomycota</taxon>
        <taxon>Pezizomycotina</taxon>
        <taxon>Eurotiomycetes</taxon>
        <taxon>Chaetothyriomycetidae</taxon>
        <taxon>Chaetothyriales</taxon>
        <taxon>Trichomeriaceae</taxon>
        <taxon>Lithohypha</taxon>
    </lineage>
</organism>
<evidence type="ECO:0000313" key="2">
    <source>
        <dbReference type="EMBL" id="KAK5092323.1"/>
    </source>
</evidence>
<dbReference type="EMBL" id="JAVRRG010000060">
    <property type="protein sequence ID" value="KAK5092323.1"/>
    <property type="molecule type" value="Genomic_DNA"/>
</dbReference>
<gene>
    <name evidence="2" type="ORF">LTR24_005349</name>
</gene>
<proteinExistence type="predicted"/>
<protein>
    <submittedName>
        <fullName evidence="2">Uncharacterized protein</fullName>
    </submittedName>
</protein>
<feature type="compositionally biased region" description="Polar residues" evidence="1">
    <location>
        <begin position="62"/>
        <end position="73"/>
    </location>
</feature>
<comment type="caution">
    <text evidence="2">The sequence shown here is derived from an EMBL/GenBank/DDBJ whole genome shotgun (WGS) entry which is preliminary data.</text>
</comment>
<dbReference type="Proteomes" id="UP001345013">
    <property type="component" value="Unassembled WGS sequence"/>
</dbReference>
<accession>A0ABR0K9P4</accession>
<keyword evidence="3" id="KW-1185">Reference proteome</keyword>
<evidence type="ECO:0000313" key="3">
    <source>
        <dbReference type="Proteomes" id="UP001345013"/>
    </source>
</evidence>
<evidence type="ECO:0000256" key="1">
    <source>
        <dbReference type="SAM" id="MobiDB-lite"/>
    </source>
</evidence>